<organism evidence="1 2">
    <name type="scientific">Olpidium bornovanus</name>
    <dbReference type="NCBI Taxonomy" id="278681"/>
    <lineage>
        <taxon>Eukaryota</taxon>
        <taxon>Fungi</taxon>
        <taxon>Fungi incertae sedis</taxon>
        <taxon>Olpidiomycota</taxon>
        <taxon>Olpidiomycotina</taxon>
        <taxon>Olpidiomycetes</taxon>
        <taxon>Olpidiales</taxon>
        <taxon>Olpidiaceae</taxon>
        <taxon>Olpidium</taxon>
    </lineage>
</organism>
<accession>A0A8H8A1Q6</accession>
<gene>
    <name evidence="1" type="ORF">BJ554DRAFT_543</name>
</gene>
<protein>
    <submittedName>
        <fullName evidence="1">Uncharacterized protein</fullName>
    </submittedName>
</protein>
<sequence>MKSVLKVSTYFSKSSSHFACVSIRRVVMVVSRCSMGKNRMESASRRSLQLVQRWWLPFGCSLMWEYQRMLACPERRWSPEQVFVPR</sequence>
<dbReference type="EMBL" id="JAEFCI010000866">
    <property type="protein sequence ID" value="KAG5463277.1"/>
    <property type="molecule type" value="Genomic_DNA"/>
</dbReference>
<name>A0A8H8A1Q6_9FUNG</name>
<keyword evidence="2" id="KW-1185">Reference proteome</keyword>
<reference evidence="1 2" key="1">
    <citation type="journal article" name="Sci. Rep.">
        <title>Genome-scale phylogenetic analyses confirm Olpidium as the closest living zoosporic fungus to the non-flagellated, terrestrial fungi.</title>
        <authorList>
            <person name="Chang Y."/>
            <person name="Rochon D."/>
            <person name="Sekimoto S."/>
            <person name="Wang Y."/>
            <person name="Chovatia M."/>
            <person name="Sandor L."/>
            <person name="Salamov A."/>
            <person name="Grigoriev I.V."/>
            <person name="Stajich J.E."/>
            <person name="Spatafora J.W."/>
        </authorList>
    </citation>
    <scope>NUCLEOTIDE SEQUENCE [LARGE SCALE GENOMIC DNA]</scope>
    <source>
        <strain evidence="1">S191</strain>
    </source>
</reference>
<proteinExistence type="predicted"/>
<evidence type="ECO:0000313" key="1">
    <source>
        <dbReference type="EMBL" id="KAG5463277.1"/>
    </source>
</evidence>
<evidence type="ECO:0000313" key="2">
    <source>
        <dbReference type="Proteomes" id="UP000673691"/>
    </source>
</evidence>
<dbReference type="AlphaFoldDB" id="A0A8H8A1Q6"/>
<comment type="caution">
    <text evidence="1">The sequence shown here is derived from an EMBL/GenBank/DDBJ whole genome shotgun (WGS) entry which is preliminary data.</text>
</comment>
<dbReference type="Proteomes" id="UP000673691">
    <property type="component" value="Unassembled WGS sequence"/>
</dbReference>